<gene>
    <name evidence="1" type="ORF">AAY42_09980</name>
</gene>
<accession>A0A0Q0XGF8</accession>
<evidence type="ECO:0008006" key="3">
    <source>
        <dbReference type="Google" id="ProtNLM"/>
    </source>
</evidence>
<proteinExistence type="predicted"/>
<protein>
    <recommendedName>
        <fullName evidence="3">Alginate lyase domain-containing protein</fullName>
    </recommendedName>
</protein>
<dbReference type="AlphaFoldDB" id="A0A0Q0XGF8"/>
<organism evidence="1 2">
    <name type="scientific">Flagellimonas eckloniae</name>
    <dbReference type="NCBI Taxonomy" id="346185"/>
    <lineage>
        <taxon>Bacteria</taxon>
        <taxon>Pseudomonadati</taxon>
        <taxon>Bacteroidota</taxon>
        <taxon>Flavobacteriia</taxon>
        <taxon>Flavobacteriales</taxon>
        <taxon>Flavobacteriaceae</taxon>
        <taxon>Flagellimonas</taxon>
    </lineage>
</organism>
<dbReference type="EMBL" id="LCTZ01000002">
    <property type="protein sequence ID" value="KQC30168.1"/>
    <property type="molecule type" value="Genomic_DNA"/>
</dbReference>
<name>A0A0Q0XGF8_9FLAO</name>
<dbReference type="STRING" id="346185.AAY42_09980"/>
<sequence length="430" mass="48497">MKNILYILFFVLSTSFGQQSLVELKDLYDREYNGSTTGSDGNDVNINPNLGFDSANPNQEFYRSADSFMAELLMWRSTGSIVHFNRMKGWIDNMESDAVDVQSGGQTYKGWPSTSQCGQSNPSVTEIDRCANGTPLWEFFIGRFVMEFLKDIHHSPTFKAQLNLDYPNWWQGRVDWWEENVFEKWYNNTEQNGGALADNAYRNRTHMATEVAQMAACIYAINGNTTAKDVYDNIMFNGMPGSSNHSGESMAGQLEYDSGNDLYEWSSIWGNSASIGPQDVNHNGHMIPAVVTGYEVGEHWTVTDLIRFANTTNRTVSNFNNYNFYRNVDLSGGTGSNGDLSDALMLRITQWNESMHDNFADNADANDANRAPFAGTLYYNEYMLQNGRPIYPEHWVPVDGVFGGTSNPNPTPGNNDNATLINSLRWFYDH</sequence>
<evidence type="ECO:0000313" key="2">
    <source>
        <dbReference type="Proteomes" id="UP000050827"/>
    </source>
</evidence>
<keyword evidence="2" id="KW-1185">Reference proteome</keyword>
<evidence type="ECO:0000313" key="1">
    <source>
        <dbReference type="EMBL" id="KQC30168.1"/>
    </source>
</evidence>
<dbReference type="RefSeq" id="WP_055394740.1">
    <property type="nucleotide sequence ID" value="NZ_LCTZ01000002.1"/>
</dbReference>
<comment type="caution">
    <text evidence="1">The sequence shown here is derived from an EMBL/GenBank/DDBJ whole genome shotgun (WGS) entry which is preliminary data.</text>
</comment>
<dbReference type="Proteomes" id="UP000050827">
    <property type="component" value="Unassembled WGS sequence"/>
</dbReference>
<reference evidence="1 2" key="1">
    <citation type="submission" date="2015-04" db="EMBL/GenBank/DDBJ databases">
        <title>Complete genome of flavobacterium.</title>
        <authorList>
            <person name="Kwon Y.M."/>
            <person name="Kim S.-J."/>
        </authorList>
    </citation>
    <scope>NUCLEOTIDE SEQUENCE [LARGE SCALE GENOMIC DNA]</scope>
    <source>
        <strain evidence="1 2">DK169</strain>
    </source>
</reference>